<comment type="caution">
    <text evidence="2">The sequence shown here is derived from an EMBL/GenBank/DDBJ whole genome shotgun (WGS) entry which is preliminary data.</text>
</comment>
<gene>
    <name evidence="2" type="ORF">WJX81_007929</name>
</gene>
<keyword evidence="1" id="KW-0812">Transmembrane</keyword>
<name>A0AAW1S288_9CHLO</name>
<evidence type="ECO:0000313" key="2">
    <source>
        <dbReference type="EMBL" id="KAK9839713.1"/>
    </source>
</evidence>
<keyword evidence="1" id="KW-0472">Membrane</keyword>
<feature type="transmembrane region" description="Helical" evidence="1">
    <location>
        <begin position="20"/>
        <end position="41"/>
    </location>
</feature>
<evidence type="ECO:0000256" key="1">
    <source>
        <dbReference type="SAM" id="Phobius"/>
    </source>
</evidence>
<dbReference type="AlphaFoldDB" id="A0AAW1S288"/>
<keyword evidence="1" id="KW-1133">Transmembrane helix</keyword>
<evidence type="ECO:0000313" key="3">
    <source>
        <dbReference type="Proteomes" id="UP001445335"/>
    </source>
</evidence>
<dbReference type="EMBL" id="JALJOU010000015">
    <property type="protein sequence ID" value="KAK9839713.1"/>
    <property type="molecule type" value="Genomic_DNA"/>
</dbReference>
<reference evidence="2 3" key="1">
    <citation type="journal article" date="2024" name="Nat. Commun.">
        <title>Phylogenomics reveals the evolutionary origins of lichenization in chlorophyte algae.</title>
        <authorList>
            <person name="Puginier C."/>
            <person name="Libourel C."/>
            <person name="Otte J."/>
            <person name="Skaloud P."/>
            <person name="Haon M."/>
            <person name="Grisel S."/>
            <person name="Petersen M."/>
            <person name="Berrin J.G."/>
            <person name="Delaux P.M."/>
            <person name="Dal Grande F."/>
            <person name="Keller J."/>
        </authorList>
    </citation>
    <scope>NUCLEOTIDE SEQUENCE [LARGE SCALE GENOMIC DNA]</scope>
    <source>
        <strain evidence="2 3">SAG 245.80</strain>
    </source>
</reference>
<organism evidence="2 3">
    <name type="scientific">Elliptochloris bilobata</name>
    <dbReference type="NCBI Taxonomy" id="381761"/>
    <lineage>
        <taxon>Eukaryota</taxon>
        <taxon>Viridiplantae</taxon>
        <taxon>Chlorophyta</taxon>
        <taxon>core chlorophytes</taxon>
        <taxon>Trebouxiophyceae</taxon>
        <taxon>Trebouxiophyceae incertae sedis</taxon>
        <taxon>Elliptochloris clade</taxon>
        <taxon>Elliptochloris</taxon>
    </lineage>
</organism>
<accession>A0AAW1S288</accession>
<protein>
    <submittedName>
        <fullName evidence="2">Uncharacterized protein</fullName>
    </submittedName>
</protein>
<keyword evidence="3" id="KW-1185">Reference proteome</keyword>
<dbReference type="Proteomes" id="UP001445335">
    <property type="component" value="Unassembled WGS sequence"/>
</dbReference>
<proteinExistence type="predicted"/>
<sequence length="152" mass="16481">MMCCKEAFAVNTHQLTPRRALLVALNAATAVGLCCGMRLLLRERRLYNHERLKCYLHLLMLVNSQENILLAGGKELSAVASSPLLLHAMGGGAWLRGDAATYLAADCAGCVLVTGLTLTLAARLEKASRLAFLRVRGLSIDLMPALYRHCTS</sequence>